<evidence type="ECO:0000259" key="3">
    <source>
        <dbReference type="Pfam" id="PF03161"/>
    </source>
</evidence>
<dbReference type="EMBL" id="KC285586">
    <property type="protein sequence ID" value="AGE14586.1"/>
    <property type="molecule type" value="Genomic_DNA"/>
</dbReference>
<dbReference type="Gene3D" id="3.10.28.10">
    <property type="entry name" value="Homing endonucleases"/>
    <property type="match status" value="2"/>
</dbReference>
<keyword evidence="4" id="KW-0496">Mitochondrion</keyword>
<comment type="function">
    <text evidence="1">Mitochondrial DNA endonuclease involved in intron homing.</text>
</comment>
<name>M1GMT1_9BASI</name>
<sequence length="240" mass="27073">GQFNSLKCDIFVFIILLFWDFISVYLAPNRAAIRIAADTRVGPHNINILCIITGSLLGDAHAEQRVAGNGTRVSFYQEARHSQYLLWLHSLIAGLGYCNTNTPKIRTRLGKNGLLHYIIRFHSFTYTSFNHIYDNWYSNGVKHVPVNISDYLSPLALAIWIMDDGGRQGYGLKLATNSFTFADTTRLVQVLFDLYGIKASVQKTGVPGQYHIYIWSESMPLIRSLVGPFMVSSMLYKLGL</sequence>
<proteinExistence type="predicted"/>
<dbReference type="GO" id="GO:0004519">
    <property type="term" value="F:endonuclease activity"/>
    <property type="evidence" value="ECO:0007669"/>
    <property type="project" value="InterPro"/>
</dbReference>
<evidence type="ECO:0000256" key="1">
    <source>
        <dbReference type="ARBA" id="ARBA00002670"/>
    </source>
</evidence>
<keyword evidence="2" id="KW-0812">Transmembrane</keyword>
<dbReference type="Pfam" id="PF03161">
    <property type="entry name" value="LAGLIDADG_2"/>
    <property type="match status" value="1"/>
</dbReference>
<dbReference type="SUPFAM" id="SSF55608">
    <property type="entry name" value="Homing endonucleases"/>
    <property type="match status" value="1"/>
</dbReference>
<dbReference type="RefSeq" id="YP_007475373.1">
    <property type="nucleotide sequence ID" value="NC_020353.1"/>
</dbReference>
<keyword evidence="2" id="KW-1133">Transmembrane helix</keyword>
<dbReference type="InterPro" id="IPR004860">
    <property type="entry name" value="LAGLIDADG_dom"/>
</dbReference>
<reference evidence="4" key="1">
    <citation type="submission" date="2012-12" db="EMBL/GenBank/DDBJ databases">
        <authorList>
            <person name="Lang B.F."/>
        </authorList>
    </citation>
    <scope>NUCLEOTIDE SEQUENCE</scope>
    <source>
        <strain evidence="4">MvSl135HT1</strain>
    </source>
</reference>
<accession>M1GMT1</accession>
<dbReference type="InterPro" id="IPR027434">
    <property type="entry name" value="Homing_endonucl"/>
</dbReference>
<organism evidence="4">
    <name type="scientific">Microbotryum lychnidis-dioicae</name>
    <dbReference type="NCBI Taxonomy" id="288795"/>
    <lineage>
        <taxon>Eukaryota</taxon>
        <taxon>Fungi</taxon>
        <taxon>Dikarya</taxon>
        <taxon>Basidiomycota</taxon>
        <taxon>Pucciniomycotina</taxon>
        <taxon>Microbotryomycetes</taxon>
        <taxon>Microbotryales</taxon>
        <taxon>Microbotryaceae</taxon>
        <taxon>Microbotryum</taxon>
    </lineage>
</organism>
<dbReference type="AlphaFoldDB" id="M1GMT1"/>
<geneLocation type="mitochondrion" evidence="4"/>
<feature type="transmembrane region" description="Helical" evidence="2">
    <location>
        <begin position="10"/>
        <end position="27"/>
    </location>
</feature>
<protein>
    <recommendedName>
        <fullName evidence="3">Homing endonuclease LAGLIDADG domain-containing protein</fullName>
    </recommendedName>
</protein>
<evidence type="ECO:0000313" key="4">
    <source>
        <dbReference type="EMBL" id="AGE14586.1"/>
    </source>
</evidence>
<feature type="non-terminal residue" evidence="4">
    <location>
        <position position="1"/>
    </location>
</feature>
<dbReference type="GeneID" id="14658435"/>
<keyword evidence="2" id="KW-0472">Membrane</keyword>
<gene>
    <name evidence="4" type="primary">orf240</name>
</gene>
<evidence type="ECO:0000256" key="2">
    <source>
        <dbReference type="SAM" id="Phobius"/>
    </source>
</evidence>
<feature type="domain" description="Homing endonuclease LAGLIDADG" evidence="3">
    <location>
        <begin position="51"/>
        <end position="220"/>
    </location>
</feature>